<dbReference type="EMBL" id="CAOQHR010000002">
    <property type="protein sequence ID" value="CAI6328961.1"/>
    <property type="molecule type" value="Genomic_DNA"/>
</dbReference>
<gene>
    <name evidence="1" type="ORF">PDIGIT_LOCUS4049</name>
</gene>
<evidence type="ECO:0000313" key="1">
    <source>
        <dbReference type="EMBL" id="CAI6328961.1"/>
    </source>
</evidence>
<protein>
    <submittedName>
        <fullName evidence="1">Uncharacterized protein</fullName>
    </submittedName>
</protein>
<comment type="caution">
    <text evidence="1">The sequence shown here is derived from an EMBL/GenBank/DDBJ whole genome shotgun (WGS) entry which is preliminary data.</text>
</comment>
<proteinExistence type="predicted"/>
<accession>A0A9W4U8K5</accession>
<sequence length="78" mass="8474">MSMKSRSFLISNTLRRISLFSFVNPLSEFFSNILSCGLFSCPEDAAGPSVPFCEDEIGEGVTAKGDLRVLRVPADEGL</sequence>
<organism evidence="1 2">
    <name type="scientific">Periconia digitata</name>
    <dbReference type="NCBI Taxonomy" id="1303443"/>
    <lineage>
        <taxon>Eukaryota</taxon>
        <taxon>Fungi</taxon>
        <taxon>Dikarya</taxon>
        <taxon>Ascomycota</taxon>
        <taxon>Pezizomycotina</taxon>
        <taxon>Dothideomycetes</taxon>
        <taxon>Pleosporomycetidae</taxon>
        <taxon>Pleosporales</taxon>
        <taxon>Massarineae</taxon>
        <taxon>Periconiaceae</taxon>
        <taxon>Periconia</taxon>
    </lineage>
</organism>
<keyword evidence="2" id="KW-1185">Reference proteome</keyword>
<dbReference type="AlphaFoldDB" id="A0A9W4U8K5"/>
<evidence type="ECO:0000313" key="2">
    <source>
        <dbReference type="Proteomes" id="UP001152607"/>
    </source>
</evidence>
<dbReference type="Proteomes" id="UP001152607">
    <property type="component" value="Unassembled WGS sequence"/>
</dbReference>
<name>A0A9W4U8K5_9PLEO</name>
<reference evidence="1" key="1">
    <citation type="submission" date="2023-01" db="EMBL/GenBank/DDBJ databases">
        <authorList>
            <person name="Van Ghelder C."/>
            <person name="Rancurel C."/>
        </authorList>
    </citation>
    <scope>NUCLEOTIDE SEQUENCE</scope>
    <source>
        <strain evidence="1">CNCM I-4278</strain>
    </source>
</reference>